<proteinExistence type="predicted"/>
<reference evidence="3" key="3">
    <citation type="submission" date="2020-12" db="UniProtKB">
        <authorList>
            <consortium name="EnsemblPlants"/>
        </authorList>
    </citation>
    <scope>IDENTIFICATION</scope>
</reference>
<organism evidence="2">
    <name type="scientific">Physcomitrium patens</name>
    <name type="common">Spreading-leaved earth moss</name>
    <name type="synonym">Physcomitrella patens</name>
    <dbReference type="NCBI Taxonomy" id="3218"/>
    <lineage>
        <taxon>Eukaryota</taxon>
        <taxon>Viridiplantae</taxon>
        <taxon>Streptophyta</taxon>
        <taxon>Embryophyta</taxon>
        <taxon>Bryophyta</taxon>
        <taxon>Bryophytina</taxon>
        <taxon>Bryopsida</taxon>
        <taxon>Funariidae</taxon>
        <taxon>Funariales</taxon>
        <taxon>Funariaceae</taxon>
        <taxon>Physcomitrium</taxon>
    </lineage>
</organism>
<dbReference type="Proteomes" id="UP000006727">
    <property type="component" value="Chromosome 11"/>
</dbReference>
<accession>A0A2K1JTB4</accession>
<dbReference type="Gramene" id="Pp3c11_3080V3.1">
    <property type="protein sequence ID" value="PAC:32958338.CDS.1"/>
    <property type="gene ID" value="Pp3c11_3080"/>
</dbReference>
<dbReference type="GO" id="GO:0016829">
    <property type="term" value="F:lyase activity"/>
    <property type="evidence" value="ECO:0007669"/>
    <property type="project" value="UniProtKB-KW"/>
</dbReference>
<evidence type="ECO:0000313" key="3">
    <source>
        <dbReference type="EnsemblPlants" id="PAC:32958338.CDS.1"/>
    </source>
</evidence>
<keyword evidence="1" id="KW-0456">Lyase</keyword>
<dbReference type="InterPro" id="IPR023144">
    <property type="entry name" value="Phe_NH3-lyase_shielding_dom_sf"/>
</dbReference>
<name>A0A2K1JTB4_PHYPA</name>
<evidence type="ECO:0000256" key="1">
    <source>
        <dbReference type="ARBA" id="ARBA00023239"/>
    </source>
</evidence>
<reference evidence="2 4" key="2">
    <citation type="journal article" date="2018" name="Plant J.">
        <title>The Physcomitrella patens chromosome-scale assembly reveals moss genome structure and evolution.</title>
        <authorList>
            <person name="Lang D."/>
            <person name="Ullrich K.K."/>
            <person name="Murat F."/>
            <person name="Fuchs J."/>
            <person name="Jenkins J."/>
            <person name="Haas F.B."/>
            <person name="Piednoel M."/>
            <person name="Gundlach H."/>
            <person name="Van Bel M."/>
            <person name="Meyberg R."/>
            <person name="Vives C."/>
            <person name="Morata J."/>
            <person name="Symeonidi A."/>
            <person name="Hiss M."/>
            <person name="Muchero W."/>
            <person name="Kamisugi Y."/>
            <person name="Saleh O."/>
            <person name="Blanc G."/>
            <person name="Decker E.L."/>
            <person name="van Gessel N."/>
            <person name="Grimwood J."/>
            <person name="Hayes R.D."/>
            <person name="Graham S.W."/>
            <person name="Gunter L.E."/>
            <person name="McDaniel S.F."/>
            <person name="Hoernstein S.N.W."/>
            <person name="Larsson A."/>
            <person name="Li F.W."/>
            <person name="Perroud P.F."/>
            <person name="Phillips J."/>
            <person name="Ranjan P."/>
            <person name="Rokshar D.S."/>
            <person name="Rothfels C.J."/>
            <person name="Schneider L."/>
            <person name="Shu S."/>
            <person name="Stevenson D.W."/>
            <person name="Thummler F."/>
            <person name="Tillich M."/>
            <person name="Villarreal Aguilar J.C."/>
            <person name="Widiez T."/>
            <person name="Wong G.K."/>
            <person name="Wymore A."/>
            <person name="Zhang Y."/>
            <person name="Zimmer A.D."/>
            <person name="Quatrano R.S."/>
            <person name="Mayer K.F.X."/>
            <person name="Goodstein D."/>
            <person name="Casacuberta J.M."/>
            <person name="Vandepoele K."/>
            <person name="Reski R."/>
            <person name="Cuming A.C."/>
            <person name="Tuskan G.A."/>
            <person name="Maumus F."/>
            <person name="Salse J."/>
            <person name="Schmutz J."/>
            <person name="Rensing S.A."/>
        </authorList>
    </citation>
    <scope>NUCLEOTIDE SEQUENCE [LARGE SCALE GENOMIC DNA]</scope>
    <source>
        <strain evidence="3 4">cv. Gransden 2004</strain>
    </source>
</reference>
<evidence type="ECO:0000313" key="2">
    <source>
        <dbReference type="EMBL" id="PNR44762.1"/>
    </source>
</evidence>
<reference evidence="2 4" key="1">
    <citation type="journal article" date="2008" name="Science">
        <title>The Physcomitrella genome reveals evolutionary insights into the conquest of land by plants.</title>
        <authorList>
            <person name="Rensing S."/>
            <person name="Lang D."/>
            <person name="Zimmer A."/>
            <person name="Terry A."/>
            <person name="Salamov A."/>
            <person name="Shapiro H."/>
            <person name="Nishiyama T."/>
            <person name="Perroud P.-F."/>
            <person name="Lindquist E."/>
            <person name="Kamisugi Y."/>
            <person name="Tanahashi T."/>
            <person name="Sakakibara K."/>
            <person name="Fujita T."/>
            <person name="Oishi K."/>
            <person name="Shin-I T."/>
            <person name="Kuroki Y."/>
            <person name="Toyoda A."/>
            <person name="Suzuki Y."/>
            <person name="Hashimoto A."/>
            <person name="Yamaguchi K."/>
            <person name="Sugano A."/>
            <person name="Kohara Y."/>
            <person name="Fujiyama A."/>
            <person name="Anterola A."/>
            <person name="Aoki S."/>
            <person name="Ashton N."/>
            <person name="Barbazuk W.B."/>
            <person name="Barker E."/>
            <person name="Bennetzen J."/>
            <person name="Bezanilla M."/>
            <person name="Blankenship R."/>
            <person name="Cho S.H."/>
            <person name="Dutcher S."/>
            <person name="Estelle M."/>
            <person name="Fawcett J.A."/>
            <person name="Gundlach H."/>
            <person name="Hanada K."/>
            <person name="Heyl A."/>
            <person name="Hicks K.A."/>
            <person name="Hugh J."/>
            <person name="Lohr M."/>
            <person name="Mayer K."/>
            <person name="Melkozernov A."/>
            <person name="Murata T."/>
            <person name="Nelson D."/>
            <person name="Pils B."/>
            <person name="Prigge M."/>
            <person name="Reiss B."/>
            <person name="Renner T."/>
            <person name="Rombauts S."/>
            <person name="Rushton P."/>
            <person name="Sanderfoot A."/>
            <person name="Schween G."/>
            <person name="Shiu S.-H."/>
            <person name="Stueber K."/>
            <person name="Theodoulou F.L."/>
            <person name="Tu H."/>
            <person name="Van de Peer Y."/>
            <person name="Verrier P.J."/>
            <person name="Waters E."/>
            <person name="Wood A."/>
            <person name="Yang L."/>
            <person name="Cove D."/>
            <person name="Cuming A."/>
            <person name="Hasebe M."/>
            <person name="Lucas S."/>
            <person name="Mishler D.B."/>
            <person name="Reski R."/>
            <person name="Grigoriev I."/>
            <person name="Quatrano R.S."/>
            <person name="Boore J.L."/>
        </authorList>
    </citation>
    <scope>NUCLEOTIDE SEQUENCE [LARGE SCALE GENOMIC DNA]</scope>
    <source>
        <strain evidence="3 4">cv. Gransden 2004</strain>
    </source>
</reference>
<sequence length="62" mass="7373">MEKLQQVLLSRVFKSINKQIILLVFSYIFIFEAKLKQKLNQIVLLVLEAYDTKRTSLIFNKI</sequence>
<keyword evidence="4" id="KW-1185">Reference proteome</keyword>
<dbReference type="AlphaFoldDB" id="A0A2K1JTB4"/>
<dbReference type="InParanoid" id="A0A2K1JTB4"/>
<protein>
    <submittedName>
        <fullName evidence="2 3">Uncharacterized protein</fullName>
    </submittedName>
</protein>
<evidence type="ECO:0000313" key="4">
    <source>
        <dbReference type="Proteomes" id="UP000006727"/>
    </source>
</evidence>
<dbReference type="EnsemblPlants" id="Pp3c11_3080V3.1">
    <property type="protein sequence ID" value="PAC:32958338.CDS.1"/>
    <property type="gene ID" value="Pp3c11_3080"/>
</dbReference>
<dbReference type="Gene3D" id="1.10.274.20">
    <property type="entry name" value="Phenylalanine ammonia-lyase 1, domain 3"/>
    <property type="match status" value="1"/>
</dbReference>
<gene>
    <name evidence="2" type="ORF">PHYPA_014532</name>
</gene>
<dbReference type="EMBL" id="ABEU02000011">
    <property type="protein sequence ID" value="PNR44762.1"/>
    <property type="molecule type" value="Genomic_DNA"/>
</dbReference>